<dbReference type="AlphaFoldDB" id="A0A7M2YD73"/>
<comment type="function">
    <text evidence="6">Specifically methylates the adenine in position 37 of tRNA(1)(Val) (anticodon cmo5UAC).</text>
</comment>
<feature type="domain" description="Methyltransferase small" evidence="7">
    <location>
        <begin position="33"/>
        <end position="156"/>
    </location>
</feature>
<dbReference type="PROSITE" id="PS00092">
    <property type="entry name" value="N6_MTASE"/>
    <property type="match status" value="1"/>
</dbReference>
<evidence type="ECO:0000256" key="4">
    <source>
        <dbReference type="ARBA" id="ARBA00022691"/>
    </source>
</evidence>
<dbReference type="HAMAP" id="MF_01872">
    <property type="entry name" value="tRNA_methyltr_YfiC"/>
    <property type="match status" value="1"/>
</dbReference>
<dbReference type="PANTHER" id="PTHR47739">
    <property type="entry name" value="TRNA1(VAL) (ADENINE(37)-N6)-METHYLTRANSFERASE"/>
    <property type="match status" value="1"/>
</dbReference>
<evidence type="ECO:0000256" key="3">
    <source>
        <dbReference type="ARBA" id="ARBA00022679"/>
    </source>
</evidence>
<dbReference type="EC" id="2.1.1.223" evidence="6"/>
<proteinExistence type="inferred from homology"/>
<dbReference type="InterPro" id="IPR029063">
    <property type="entry name" value="SAM-dependent_MTases_sf"/>
</dbReference>
<dbReference type="GO" id="GO:0032259">
    <property type="term" value="P:methylation"/>
    <property type="evidence" value="ECO:0007669"/>
    <property type="project" value="UniProtKB-KW"/>
</dbReference>
<evidence type="ECO:0000256" key="5">
    <source>
        <dbReference type="ARBA" id="ARBA00022694"/>
    </source>
</evidence>
<dbReference type="InterPro" id="IPR050210">
    <property type="entry name" value="tRNA_Adenine-N(6)_MTase"/>
</dbReference>
<comment type="catalytic activity">
    <reaction evidence="6">
        <text>adenosine(37) in tRNA1(Val) + S-adenosyl-L-methionine = N(6)-methyladenosine(37) in tRNA1(Val) + S-adenosyl-L-homocysteine + H(+)</text>
        <dbReference type="Rhea" id="RHEA:43160"/>
        <dbReference type="Rhea" id="RHEA-COMP:10369"/>
        <dbReference type="Rhea" id="RHEA-COMP:10370"/>
        <dbReference type="ChEBI" id="CHEBI:15378"/>
        <dbReference type="ChEBI" id="CHEBI:57856"/>
        <dbReference type="ChEBI" id="CHEBI:59789"/>
        <dbReference type="ChEBI" id="CHEBI:74411"/>
        <dbReference type="ChEBI" id="CHEBI:74449"/>
        <dbReference type="EC" id="2.1.1.223"/>
    </reaction>
</comment>
<sequence>MKPFQFKQFSIQQSKTVFRVGTDGVVLGAASSVNHAKNILEVGTGTGLISMMLAQRNPEAEIQAIDIIENAVELALENFENSPFKNRLKVFLQNYKNFNSKEKYDLIVSNPPYFEENDSSKDIIARQQSELSFEQLIEKSSDLLSENGLLSVIIPSESGFFFEDYCNRKNLYLHRKIQIYGIKDSKPKRLLLEFSLQLKEAIELELVIEKSPRKFTEEYLKLTEEFHQFLK</sequence>
<keyword evidence="1 6" id="KW-0963">Cytoplasm</keyword>
<accession>A0A7M2YD73</accession>
<dbReference type="EMBL" id="CP040442">
    <property type="protein sequence ID" value="QOW11585.1"/>
    <property type="molecule type" value="Genomic_DNA"/>
</dbReference>
<dbReference type="Gene3D" id="3.40.50.150">
    <property type="entry name" value="Vaccinia Virus protein VP39"/>
    <property type="match status" value="1"/>
</dbReference>
<dbReference type="CDD" id="cd02440">
    <property type="entry name" value="AdoMet_MTases"/>
    <property type="match status" value="1"/>
</dbReference>
<dbReference type="GO" id="GO:0016430">
    <property type="term" value="F:tRNA (adenine-N6)-methyltransferase activity"/>
    <property type="evidence" value="ECO:0007669"/>
    <property type="project" value="UniProtKB-UniRule"/>
</dbReference>
<evidence type="ECO:0000313" key="8">
    <source>
        <dbReference type="EMBL" id="QOW11585.1"/>
    </source>
</evidence>
<reference evidence="8 9" key="1">
    <citation type="submission" date="2019-05" db="EMBL/GenBank/DDBJ databases">
        <title>Chryseobacterium sp. isolated from King George Island, maritime Antarctica.</title>
        <authorList>
            <person name="Peng X."/>
        </authorList>
    </citation>
    <scope>NUCLEOTIDE SEQUENCE [LARGE SCALE GENOMIC DNA]</scope>
    <source>
        <strain evidence="8 9">7-3A</strain>
    </source>
</reference>
<evidence type="ECO:0000259" key="7">
    <source>
        <dbReference type="Pfam" id="PF05175"/>
    </source>
</evidence>
<evidence type="ECO:0000256" key="2">
    <source>
        <dbReference type="ARBA" id="ARBA00022603"/>
    </source>
</evidence>
<dbReference type="InterPro" id="IPR007848">
    <property type="entry name" value="Small_mtfrase_dom"/>
</dbReference>
<keyword evidence="3 6" id="KW-0808">Transferase</keyword>
<name>A0A7M2YD73_9FLAO</name>
<dbReference type="PANTHER" id="PTHR47739:SF1">
    <property type="entry name" value="TRNA1(VAL) (ADENINE(37)-N6)-METHYLTRANSFERASE"/>
    <property type="match status" value="1"/>
</dbReference>
<evidence type="ECO:0000256" key="1">
    <source>
        <dbReference type="ARBA" id="ARBA00022490"/>
    </source>
</evidence>
<dbReference type="SUPFAM" id="SSF53335">
    <property type="entry name" value="S-adenosyl-L-methionine-dependent methyltransferases"/>
    <property type="match status" value="1"/>
</dbReference>
<dbReference type="GO" id="GO:0008033">
    <property type="term" value="P:tRNA processing"/>
    <property type="evidence" value="ECO:0007669"/>
    <property type="project" value="UniProtKB-UniRule"/>
</dbReference>
<dbReference type="Pfam" id="PF05175">
    <property type="entry name" value="MTS"/>
    <property type="match status" value="1"/>
</dbReference>
<keyword evidence="4 6" id="KW-0949">S-adenosyl-L-methionine</keyword>
<dbReference type="InterPro" id="IPR022882">
    <property type="entry name" value="tRNA_adenine-N6_MeTrfase"/>
</dbReference>
<protein>
    <recommendedName>
        <fullName evidence="6">tRNA1(Val) (adenine(37)-N6)-methyltransferase</fullName>
        <ecNumber evidence="6">2.1.1.223</ecNumber>
    </recommendedName>
    <alternativeName>
        <fullName evidence="6">tRNA m6A37 methyltransferase</fullName>
    </alternativeName>
</protein>
<dbReference type="RefSeq" id="WP_193811757.1">
    <property type="nucleotide sequence ID" value="NZ_CP040442.1"/>
</dbReference>
<comment type="similarity">
    <text evidence="6">Belongs to the methyltransferase superfamily. tRNA (adenine-N(6)-)-methyltransferase family.</text>
</comment>
<evidence type="ECO:0000256" key="6">
    <source>
        <dbReference type="HAMAP-Rule" id="MF_01872"/>
    </source>
</evidence>
<evidence type="ECO:0000313" key="9">
    <source>
        <dbReference type="Proteomes" id="UP000594195"/>
    </source>
</evidence>
<keyword evidence="9" id="KW-1185">Reference proteome</keyword>
<gene>
    <name evidence="8" type="ORF">Q73A0000_14985</name>
</gene>
<dbReference type="GO" id="GO:0003676">
    <property type="term" value="F:nucleic acid binding"/>
    <property type="evidence" value="ECO:0007669"/>
    <property type="project" value="InterPro"/>
</dbReference>
<keyword evidence="2 6" id="KW-0489">Methyltransferase</keyword>
<dbReference type="GO" id="GO:0005737">
    <property type="term" value="C:cytoplasm"/>
    <property type="evidence" value="ECO:0007669"/>
    <property type="project" value="UniProtKB-SubCell"/>
</dbReference>
<dbReference type="InterPro" id="IPR002052">
    <property type="entry name" value="DNA_methylase_N6_adenine_CS"/>
</dbReference>
<comment type="subcellular location">
    <subcellularLocation>
        <location evidence="6">Cytoplasm</location>
    </subcellularLocation>
</comment>
<dbReference type="Proteomes" id="UP000594195">
    <property type="component" value="Chromosome"/>
</dbReference>
<keyword evidence="5 6" id="KW-0819">tRNA processing</keyword>
<organism evidence="8 9">
    <name type="scientific">Kaistella flava</name>
    <name type="common">ex Peng et al. 2021</name>
    <dbReference type="NCBI Taxonomy" id="2038776"/>
    <lineage>
        <taxon>Bacteria</taxon>
        <taxon>Pseudomonadati</taxon>
        <taxon>Bacteroidota</taxon>
        <taxon>Flavobacteriia</taxon>
        <taxon>Flavobacteriales</taxon>
        <taxon>Weeksellaceae</taxon>
        <taxon>Chryseobacterium group</taxon>
        <taxon>Kaistella</taxon>
    </lineage>
</organism>
<dbReference type="KEGG" id="kfa:Q73A0000_14985"/>
<dbReference type="PRINTS" id="PR00507">
    <property type="entry name" value="N12N6MTFRASE"/>
</dbReference>